<keyword evidence="6" id="KW-1185">Reference proteome</keyword>
<evidence type="ECO:0000256" key="3">
    <source>
        <dbReference type="SAM" id="MobiDB-lite"/>
    </source>
</evidence>
<feature type="chain" id="PRO_5020988805" description="N-acetylglucosaminylphosphatidylinositol deacetylase" evidence="4">
    <location>
        <begin position="20"/>
        <end position="410"/>
    </location>
</feature>
<keyword evidence="4" id="KW-0732">Signal</keyword>
<dbReference type="EMBL" id="SOSA01000002">
    <property type="protein sequence ID" value="THD00378.1"/>
    <property type="molecule type" value="Genomic_DNA"/>
</dbReference>
<organism evidence="5 6">
    <name type="scientific">Aspergillus tanneri</name>
    <dbReference type="NCBI Taxonomy" id="1220188"/>
    <lineage>
        <taxon>Eukaryota</taxon>
        <taxon>Fungi</taxon>
        <taxon>Dikarya</taxon>
        <taxon>Ascomycota</taxon>
        <taxon>Pezizomycotina</taxon>
        <taxon>Eurotiomycetes</taxon>
        <taxon>Eurotiomycetidae</taxon>
        <taxon>Eurotiales</taxon>
        <taxon>Aspergillaceae</taxon>
        <taxon>Aspergillus</taxon>
        <taxon>Aspergillus subgen. Circumdati</taxon>
    </lineage>
</organism>
<dbReference type="Gene3D" id="3.40.50.10320">
    <property type="entry name" value="LmbE-like"/>
    <property type="match status" value="1"/>
</dbReference>
<reference evidence="5 6" key="1">
    <citation type="submission" date="2019-03" db="EMBL/GenBank/DDBJ databases">
        <title>The genome sequence of a newly discovered highly antifungal drug resistant Aspergillus species, Aspergillus tanneri NIH 1004.</title>
        <authorList>
            <person name="Mounaud S."/>
            <person name="Singh I."/>
            <person name="Joardar V."/>
            <person name="Pakala S."/>
            <person name="Pakala S."/>
            <person name="Venepally P."/>
            <person name="Hoover J."/>
            <person name="Nierman W."/>
            <person name="Chung J."/>
            <person name="Losada L."/>
        </authorList>
    </citation>
    <scope>NUCLEOTIDE SEQUENCE [LARGE SCALE GENOMIC DNA]</scope>
    <source>
        <strain evidence="5 6">NIH1004</strain>
    </source>
</reference>
<accession>A0A4S3JY25</accession>
<dbReference type="EC" id="3.5.1.89" evidence="2"/>
<protein>
    <recommendedName>
        <fullName evidence="2">N-acetylglucosaminylphosphatidylinositol deacetylase</fullName>
        <ecNumber evidence="2">3.5.1.89</ecNumber>
    </recommendedName>
</protein>
<dbReference type="InterPro" id="IPR024078">
    <property type="entry name" value="LmbE-like_dom_sf"/>
</dbReference>
<dbReference type="InterPro" id="IPR003737">
    <property type="entry name" value="GlcNAc_PI_deacetylase-related"/>
</dbReference>
<evidence type="ECO:0000313" key="6">
    <source>
        <dbReference type="Proteomes" id="UP000308092"/>
    </source>
</evidence>
<dbReference type="PANTHER" id="PTHR12993:SF23">
    <property type="entry name" value="N-ACETYLGLUCOSAMINYLPHOSPHATIDYLINOSITOL DEACETYLASE"/>
    <property type="match status" value="1"/>
</dbReference>
<feature type="region of interest" description="Disordered" evidence="3">
    <location>
        <begin position="262"/>
        <end position="283"/>
    </location>
</feature>
<proteinExistence type="inferred from homology"/>
<evidence type="ECO:0000256" key="2">
    <source>
        <dbReference type="ARBA" id="ARBA00012176"/>
    </source>
</evidence>
<dbReference type="Pfam" id="PF02585">
    <property type="entry name" value="PIG-L"/>
    <property type="match status" value="1"/>
</dbReference>
<dbReference type="PANTHER" id="PTHR12993">
    <property type="entry name" value="N-ACETYLGLUCOSAMINYL-PHOSPHATIDYLINOSITOL DE-N-ACETYLASE-RELATED"/>
    <property type="match status" value="1"/>
</dbReference>
<dbReference type="GO" id="GO:0005783">
    <property type="term" value="C:endoplasmic reticulum"/>
    <property type="evidence" value="ECO:0007669"/>
    <property type="project" value="TreeGrafter"/>
</dbReference>
<comment type="similarity">
    <text evidence="1">Belongs to the PIGL family.</text>
</comment>
<feature type="signal peptide" evidence="4">
    <location>
        <begin position="1"/>
        <end position="19"/>
    </location>
</feature>
<dbReference type="AlphaFoldDB" id="A0A4S3JY25"/>
<dbReference type="SUPFAM" id="SSF102588">
    <property type="entry name" value="LmbE-like"/>
    <property type="match status" value="1"/>
</dbReference>
<comment type="caution">
    <text evidence="5">The sequence shown here is derived from an EMBL/GenBank/DDBJ whole genome shotgun (WGS) entry which is preliminary data.</text>
</comment>
<evidence type="ECO:0000256" key="1">
    <source>
        <dbReference type="ARBA" id="ARBA00006066"/>
    </source>
</evidence>
<evidence type="ECO:0000313" key="5">
    <source>
        <dbReference type="EMBL" id="THD00378.1"/>
    </source>
</evidence>
<dbReference type="STRING" id="1220188.A0A4S3JY25"/>
<gene>
    <name evidence="5" type="ORF">EYZ11_000105</name>
</gene>
<dbReference type="VEuPathDB" id="FungiDB:EYZ11_000105"/>
<dbReference type="Proteomes" id="UP000308092">
    <property type="component" value="Unassembled WGS sequence"/>
</dbReference>
<dbReference type="GO" id="GO:0000225">
    <property type="term" value="F:N-acetylglucosaminylphosphatidylinositol deacetylase activity"/>
    <property type="evidence" value="ECO:0007669"/>
    <property type="project" value="UniProtKB-EC"/>
</dbReference>
<sequence>MQSVQRLLLAGLVAAQVSAKTLNIVAHQDDDLLFLSPDLLHNVHGNEPLRTIFLTAGDAGNDAAYWTRRQEGSMAAYAMMAGVPNEWTPEDAGYDNVHIPMFTLEGKPDISLVYLQLPDGNMDGSGFESTNHESLSKLWKGDIQTINSVNGKATYTKDSLTSVLTRLIDDFDPLRINTQNFVDNISDNDHSDHYTTAYFAHLAASQATNEAEFAGYLGYDVTARGANVQGENLQTKQNVFFYYAGFDPGTCPNLPACAGRPEPSWLEPPGTTPPSSPYPRAKQMAPTDHYAKHILAYPFDTWSIIALHLHRDRYFYPSGTTGTSDAQTLWMRNRLTVLTASFMLTRAATAMAQSPSFCKATAWLHTGIQCPVHSYGINAAVHGLRSLLRVVSRPSQTGNSEHMSLRQNCG</sequence>
<evidence type="ECO:0000256" key="4">
    <source>
        <dbReference type="SAM" id="SignalP"/>
    </source>
</evidence>
<name>A0A4S3JY25_9EURO</name>